<dbReference type="InterPro" id="IPR011335">
    <property type="entry name" value="Restrct_endonuc-II-like"/>
</dbReference>
<gene>
    <name evidence="2" type="ORF">ACFX5E_15660</name>
</gene>
<dbReference type="SUPFAM" id="SSF52980">
    <property type="entry name" value="Restriction endonuclease-like"/>
    <property type="match status" value="1"/>
</dbReference>
<name>A0ABW6HZQ1_9FLAO</name>
<feature type="domain" description="DUF559" evidence="1">
    <location>
        <begin position="72"/>
        <end position="177"/>
    </location>
</feature>
<dbReference type="Gene3D" id="3.40.960.10">
    <property type="entry name" value="VSR Endonuclease"/>
    <property type="match status" value="1"/>
</dbReference>
<dbReference type="GO" id="GO:0004519">
    <property type="term" value="F:endonuclease activity"/>
    <property type="evidence" value="ECO:0007669"/>
    <property type="project" value="UniProtKB-KW"/>
</dbReference>
<dbReference type="Proteomes" id="UP001600109">
    <property type="component" value="Unassembled WGS sequence"/>
</dbReference>
<evidence type="ECO:0000313" key="3">
    <source>
        <dbReference type="Proteomes" id="UP001600109"/>
    </source>
</evidence>
<dbReference type="CDD" id="cd01038">
    <property type="entry name" value="Endonuclease_DUF559"/>
    <property type="match status" value="1"/>
</dbReference>
<comment type="caution">
    <text evidence="2">The sequence shown here is derived from an EMBL/GenBank/DDBJ whole genome shotgun (WGS) entry which is preliminary data.</text>
</comment>
<dbReference type="InterPro" id="IPR047216">
    <property type="entry name" value="Endonuclease_DUF559_bact"/>
</dbReference>
<sequence length="181" mass="21230">MEKSIYFRFTPALKGVENLGKSVNFRFTPALKGVKNLSKVALFLNQFFYQCMDKNSLKSDHMWKGASPQIFSNAKKLRGNLTEAEEKLWLAVKNNQIEGYKFRRQHPLNIYIADFYCHSLKLVIEIDGGYHLEEEQRLLDEKRTNDIEFQGLKVIRFTNEEIMLKLPEVIDKIKMFIKMAS</sequence>
<organism evidence="2 3">
    <name type="scientific">Flavobacterium xylosi</name>
    <dbReference type="NCBI Taxonomy" id="3230415"/>
    <lineage>
        <taxon>Bacteria</taxon>
        <taxon>Pseudomonadati</taxon>
        <taxon>Bacteroidota</taxon>
        <taxon>Flavobacteriia</taxon>
        <taxon>Flavobacteriales</taxon>
        <taxon>Flavobacteriaceae</taxon>
        <taxon>Flavobacterium</taxon>
    </lineage>
</organism>
<dbReference type="PANTHER" id="PTHR38590:SF1">
    <property type="entry name" value="BLL0828 PROTEIN"/>
    <property type="match status" value="1"/>
</dbReference>
<dbReference type="EMBL" id="JBHZPZ010000027">
    <property type="protein sequence ID" value="MFE3869501.1"/>
    <property type="molecule type" value="Genomic_DNA"/>
</dbReference>
<keyword evidence="2" id="KW-0255">Endonuclease</keyword>
<evidence type="ECO:0000313" key="2">
    <source>
        <dbReference type="EMBL" id="MFE3869501.1"/>
    </source>
</evidence>
<keyword evidence="2" id="KW-0378">Hydrolase</keyword>
<keyword evidence="3" id="KW-1185">Reference proteome</keyword>
<proteinExistence type="predicted"/>
<dbReference type="InterPro" id="IPR007569">
    <property type="entry name" value="DUF559"/>
</dbReference>
<reference evidence="2 3" key="1">
    <citation type="submission" date="2024-06" db="EMBL/GenBank/DDBJ databases">
        <title>Flavobacterium spp. isolated from glacier.</title>
        <authorList>
            <person name="Han D."/>
        </authorList>
    </citation>
    <scope>NUCLEOTIDE SEQUENCE [LARGE SCALE GENOMIC DNA]</scope>
    <source>
        <strain evidence="2 3">LS2P90</strain>
    </source>
</reference>
<keyword evidence="2" id="KW-0540">Nuclease</keyword>
<dbReference type="PANTHER" id="PTHR38590">
    <property type="entry name" value="BLL0828 PROTEIN"/>
    <property type="match status" value="1"/>
</dbReference>
<protein>
    <submittedName>
        <fullName evidence="2">Endonuclease domain-containing protein</fullName>
    </submittedName>
</protein>
<dbReference type="RefSeq" id="WP_379856107.1">
    <property type="nucleotide sequence ID" value="NZ_JBHZPZ010000027.1"/>
</dbReference>
<accession>A0ABW6HZQ1</accession>
<evidence type="ECO:0000259" key="1">
    <source>
        <dbReference type="Pfam" id="PF04480"/>
    </source>
</evidence>
<dbReference type="Pfam" id="PF04480">
    <property type="entry name" value="DUF559"/>
    <property type="match status" value="1"/>
</dbReference>